<accession>A0A0A9DW70</accession>
<organism evidence="1">
    <name type="scientific">Arundo donax</name>
    <name type="common">Giant reed</name>
    <name type="synonym">Donax arundinaceus</name>
    <dbReference type="NCBI Taxonomy" id="35708"/>
    <lineage>
        <taxon>Eukaryota</taxon>
        <taxon>Viridiplantae</taxon>
        <taxon>Streptophyta</taxon>
        <taxon>Embryophyta</taxon>
        <taxon>Tracheophyta</taxon>
        <taxon>Spermatophyta</taxon>
        <taxon>Magnoliopsida</taxon>
        <taxon>Liliopsida</taxon>
        <taxon>Poales</taxon>
        <taxon>Poaceae</taxon>
        <taxon>PACMAD clade</taxon>
        <taxon>Arundinoideae</taxon>
        <taxon>Arundineae</taxon>
        <taxon>Arundo</taxon>
    </lineage>
</organism>
<name>A0A0A9DW70_ARUDO</name>
<reference evidence="1" key="2">
    <citation type="journal article" date="2015" name="Data Brief">
        <title>Shoot transcriptome of the giant reed, Arundo donax.</title>
        <authorList>
            <person name="Barrero R.A."/>
            <person name="Guerrero F.D."/>
            <person name="Moolhuijzen P."/>
            <person name="Goolsby J.A."/>
            <person name="Tidwell J."/>
            <person name="Bellgard S.E."/>
            <person name="Bellgard M.I."/>
        </authorList>
    </citation>
    <scope>NUCLEOTIDE SEQUENCE</scope>
    <source>
        <tissue evidence="1">Shoot tissue taken approximately 20 cm above the soil surface</tissue>
    </source>
</reference>
<dbReference type="EMBL" id="GBRH01205864">
    <property type="protein sequence ID" value="JAD92031.1"/>
    <property type="molecule type" value="Transcribed_RNA"/>
</dbReference>
<reference evidence="1" key="1">
    <citation type="submission" date="2014-09" db="EMBL/GenBank/DDBJ databases">
        <authorList>
            <person name="Magalhaes I.L.F."/>
            <person name="Oliveira U."/>
            <person name="Santos F.R."/>
            <person name="Vidigal T.H.D.A."/>
            <person name="Brescovit A.D."/>
            <person name="Santos A.J."/>
        </authorList>
    </citation>
    <scope>NUCLEOTIDE SEQUENCE</scope>
    <source>
        <tissue evidence="1">Shoot tissue taken approximately 20 cm above the soil surface</tissue>
    </source>
</reference>
<sequence>MFLSSHTILVRWTSGVWEVCGQLLWL</sequence>
<protein>
    <submittedName>
        <fullName evidence="1">Uncharacterized protein</fullName>
    </submittedName>
</protein>
<evidence type="ECO:0000313" key="1">
    <source>
        <dbReference type="EMBL" id="JAD92031.1"/>
    </source>
</evidence>
<dbReference type="AlphaFoldDB" id="A0A0A9DW70"/>
<proteinExistence type="predicted"/>